<feature type="region of interest" description="Disordered" evidence="1">
    <location>
        <begin position="2610"/>
        <end position="2659"/>
    </location>
</feature>
<dbReference type="InterPro" id="IPR019449">
    <property type="entry name" value="FMP27_WPPW_RBG"/>
</dbReference>
<comment type="caution">
    <text evidence="5">The sequence shown here is derived from an EMBL/GenBank/DDBJ whole genome shotgun (WGS) entry which is preliminary data.</text>
</comment>
<feature type="compositionally biased region" description="Polar residues" evidence="1">
    <location>
        <begin position="2610"/>
        <end position="2630"/>
    </location>
</feature>
<reference evidence="6" key="1">
    <citation type="journal article" date="2015" name="BMC Genomics">
        <title>Draft genome of a commonly misdiagnosed multidrug resistant pathogen Candida auris.</title>
        <authorList>
            <person name="Chatterjee S."/>
            <person name="Alampalli S.V."/>
            <person name="Nageshan R.K."/>
            <person name="Chettiar S.T."/>
            <person name="Joshi S."/>
            <person name="Tatu U.S."/>
        </authorList>
    </citation>
    <scope>NUCLEOTIDE SEQUENCE [LARGE SCALE GENOMIC DNA]</scope>
    <source>
        <strain evidence="6">6684</strain>
    </source>
</reference>
<dbReference type="InterPro" id="IPR019415">
    <property type="entry name" value="FMP27_SW_RBG"/>
</dbReference>
<dbReference type="InterPro" id="IPR019441">
    <property type="entry name" value="FMP27/BLTP2/Hobbit_GFWDK_RBG"/>
</dbReference>
<evidence type="ECO:0000259" key="4">
    <source>
        <dbReference type="SMART" id="SM01216"/>
    </source>
</evidence>
<dbReference type="Proteomes" id="UP000037122">
    <property type="component" value="Unassembled WGS sequence"/>
</dbReference>
<feature type="domain" description="FMP27/BLTP2/Hobbit GFWDK motif-containing RBG unit" evidence="2">
    <location>
        <begin position="1185"/>
        <end position="1337"/>
    </location>
</feature>
<evidence type="ECO:0000256" key="1">
    <source>
        <dbReference type="SAM" id="MobiDB-lite"/>
    </source>
</evidence>
<dbReference type="VEuPathDB" id="FungiDB:CJJ09_004321"/>
<proteinExistence type="predicted"/>
<feature type="domain" description="FMP27 SW motif-containing RBG unit" evidence="3">
    <location>
        <begin position="1068"/>
        <end position="1167"/>
    </location>
</feature>
<dbReference type="SMART" id="SM01216">
    <property type="entry name" value="Fmp27_WPPW"/>
    <property type="match status" value="1"/>
</dbReference>
<dbReference type="VEuPathDB" id="FungiDB:B9J08_005034"/>
<feature type="region of interest" description="Disordered" evidence="1">
    <location>
        <begin position="2385"/>
        <end position="2418"/>
    </location>
</feature>
<organism evidence="5 6">
    <name type="scientific">Candidozyma auris</name>
    <name type="common">Yeast</name>
    <name type="synonym">Candida auris</name>
    <dbReference type="NCBI Taxonomy" id="498019"/>
    <lineage>
        <taxon>Eukaryota</taxon>
        <taxon>Fungi</taxon>
        <taxon>Dikarya</taxon>
        <taxon>Ascomycota</taxon>
        <taxon>Saccharomycotina</taxon>
        <taxon>Pichiomycetes</taxon>
        <taxon>Metschnikowiaceae</taxon>
        <taxon>Candidozyma</taxon>
    </lineage>
</organism>
<feature type="compositionally biased region" description="Low complexity" evidence="1">
    <location>
        <begin position="2435"/>
        <end position="2444"/>
    </location>
</feature>
<accession>A0A0L0P635</accession>
<gene>
    <name evidence="5" type="ORF">QG37_01180</name>
</gene>
<feature type="domain" description="FMP27 WPPW motif-containing RBG unit" evidence="4">
    <location>
        <begin position="1577"/>
        <end position="2088"/>
    </location>
</feature>
<dbReference type="Pfam" id="PF10344">
    <property type="entry name" value="Hobbit"/>
    <property type="match status" value="1"/>
</dbReference>
<protein>
    <submittedName>
        <fullName evidence="5">Uncharacterized protein</fullName>
    </submittedName>
</protein>
<dbReference type="VEuPathDB" id="FungiDB:CJI97_005118"/>
<feature type="region of interest" description="Disordered" evidence="1">
    <location>
        <begin position="2431"/>
        <end position="2492"/>
    </location>
</feature>
<dbReference type="VEuPathDB" id="FungiDB:CJI96_0003824"/>
<dbReference type="SMART" id="SM01215">
    <property type="entry name" value="Fmp27_SW"/>
    <property type="match status" value="1"/>
</dbReference>
<feature type="compositionally biased region" description="Polar residues" evidence="1">
    <location>
        <begin position="2452"/>
        <end position="2479"/>
    </location>
</feature>
<dbReference type="InterPro" id="IPR045167">
    <property type="entry name" value="Hobbit"/>
</dbReference>
<dbReference type="VEuPathDB" id="FungiDB:CJJ07_000457"/>
<evidence type="ECO:0000313" key="5">
    <source>
        <dbReference type="EMBL" id="KNE01838.1"/>
    </source>
</evidence>
<sequence length="2659" mass="304946">MLIQLALAAFALVAVFLFLLNRIPHVTVRSLGWLSLRNITIDLKDTTVHLDRASFWVNFRRSSQEPFRMIHIGLFGVSVHQRRSSNESARKEKPKAPSIPEHLEFTVPEWAYRWTLKRSWINQIDIHVLRCSYHNEAVSEDISAHFDYVRLHNRYNPSTSVYRLSLSVIDGYLMNLHSDLSGTGKLIKIFRSVAVALESSLVFSCCALNRKIMVVNWKDISVQLSVANPYIKPISGLKAQVCQNNEKTTYDASDKIPMLDQIIKAFAIMSSVELRVESFKAEFSDIALEVSSTLLSLKREKSFKLHTIAAASAYVNSLRVFNSETKCVDIPSLTYLFECDLADLFRAYESNNKDNFFVDVSTSLDITHPSLDIYFDQLGPIMAMLKLSHQKSKNTAVQEQKSFMPVPLSKYLRKLRVTSVKLGVSDIRLTLHLPAMGLNEFNRSSVNNVTATMNVAYILTKYSSKELGKILLLRHTPDDPPATLKALVKVKNLLVDIEENLASTTTMTLMVAYCLNTHRVKLKFLTKRLMTKSVNNMIFYVVRRLRESHIKHYNEMCKNIVLTDVSDKVEHEIAEADDKTVEYIDILQLIPEFVTLISLSAKELHGTIVCKDGLPSHKVPSDTLDDTLDLADFRRGVSLVMRDYKSTFDRRNKRFSTDFAEIEVFVLSEYAAKHIHKDFLDNQAGVAVEEDFSDLLSIESFGDEDKEKSSTSKQRSVLVVKDLSIRTIHNRTDKLIVTVPEVDGKIDMFLIWCIFYARSLLKQFQPNVKIEYSKNDVKRLTGHHKKIKLDVNLDSVALKILLPNNVDTLFEIEGMKISDATNWPRFDLKHCRLYVVHPATKAWTRLICIHNTHSSLGELLQDTCYLKSSSILIYVPFRYLFYSVIDNIITMVKASKQIIHNFKKLNEGDHNFERLMPEEKRPILFPSINWCADKFNLSLEDDIFETELSLIYELGQIEQLIRKKKWLKFEEEAKALREQVKTQSTELDANASVDKRRFLSSRRSKKPCHHGHINIANTFRHGFSRGLEKSVPNRSGTTLPESLRTEQSDFSPESLGFNSEDIEAQIEQARERLNEEISMSWIANFNRFKRTKYTRARRMKTKITGNDRISPLMGEKYNIQKLAPGAPIMAVSFHGFDLTLKKAEIDNIDEFLRVYGKGQPKLQYSILIPLFIQLKASCFYISLKDYPLPLLLFPENDKSSQGMDLKGNVVINEKLVFREEEMRHIYVPFTAAAVKERSVDNFYSTNVPRTLTPVKMMFDISCLVDTEKPCILNWSKSYQSAILSAASALDNFSKPPVDDSPIGWWDKMALIMHGKLKFEFPNELCFHMKSSSDPYKIVGKNAGFMWAWKNGVELKFNYTGDQRELVMLDSYDFVFGVPDCSYAKGLPWSSMHPFNDDSHIDSYDGRTFKKQVMKFSSDEKVRWRLGLLFERNEDVTCHDVSADYKRTNEFKPHYDVIITNPEFEWHPDSYEGYRSDYLHLAIGVTSISKKGNSHNTAYLTPVAFQYFFYWWHSISNTVSMPVRQGKLYPTTAMKTSIKMGPHLVTFKYQLILEPLAVSHMYTSYENLDQGPHVIVTGLKGKSTKCHIDLHQRKEVIRYVNEKLGIDKKVHHMKLHLGEVRVCDADIRAIKATFKDPSIRGYVMAHFTSQVNEPFDPEKYHEHVAMRMETIRSSNWIKSIECSELDLAWLDQDDFVELELREELSADPKITVLPFFTTPRFTYFREFTLEKHAHKYPFRNEPSHVCYIGGETPELVQADILKKRAASLMDEIRSNQTVIQNLHDANGSHDHSEIQRLQKECEDYEDRIDVVNEMYQECTDATEDVRLFCGGSKSVDGKSVINGQGDNHADANSIKKRMSNVQSLYSGYSGYKSIAGEVTSENSGFSEFHNRFLFHSLTLKWNNQTRNLVTAYMALIGVRRTETLMMSKKAVDLIESFVKQKRQMEEQTNEEPDEQFKLTFRSSGDVIQEFEEYLNSLTSDNHEMEHKFLVKFIRPQIQLESEVDPNSMVSVTSDDIEMRILSENIAGADDVIGDSNEEEVNAVESRYGVLFKDMQAFVFHRENFSLDAKSPYGDVSRNTWPPSVDCEACIDDSWLEDDLVIEKTSMALMYKKPNFLSLEYAAKLNADELSVHLAKIVVNATSRQYSAIYYIMLNLLLDGKAAKEQLHQRFDQIIEFSTLEDTTGLAEKVKLLQENIKVCQHILLSMEETLNHQSLDDRRGKSHVELEMDKMMVQLTMITLALKSASSQGKGNRGVGKYWNIYADQVIWHLVENSKEPLVDLALAPSKFQRIDMVDGSNTNLIEISMMQAFNLRRKAAYPDFMLPLINDSTYQKNKPVVTMSWKMLSRVGGIRIMRNAKLSCQPASLQLDYDSAQILLEYLFPKDEKGTNKQENENGNLGREYGNSEDLDGSYESNLSKSKQMNNSFRRIFARRNGSPSQDASSADSPKKSFMDDSSSVDNSSTQLSSADLPSLNSTTKWTQGMKRKHQKRAESVDELSVIMNRSSKFFVIDEIELTGMKLRMSFKAPKHLNIIDVHKLMISIPSLHYKQKTWSGEDLILQLKKEIVKIVLSHTGKIIGNKFKHRKRPGNKEPLKQITDFTHYVALDDLQEENTLSESSSEQEVVTRSSILPGQTEELRKSRTPSIAREKAPILKIDSTNS</sequence>
<name>A0A0L0P635_CANAR</name>
<evidence type="ECO:0000259" key="2">
    <source>
        <dbReference type="SMART" id="SM01214"/>
    </source>
</evidence>
<dbReference type="VEuPathDB" id="FungiDB:QG37_01180"/>
<dbReference type="PANTHER" id="PTHR15678">
    <property type="entry name" value="ANTIGEN MLAA-22-RELATED"/>
    <property type="match status" value="1"/>
</dbReference>
<dbReference type="EMBL" id="LGST01000008">
    <property type="protein sequence ID" value="KNE01838.1"/>
    <property type="molecule type" value="Genomic_DNA"/>
</dbReference>
<dbReference type="PANTHER" id="PTHR15678:SF6">
    <property type="entry name" value="BRIDGE-LIKE LIPID TRANSFER PROTEIN FAMILY MEMBER 2"/>
    <property type="match status" value="1"/>
</dbReference>
<dbReference type="SMART" id="SM01214">
    <property type="entry name" value="Fmp27_GFWDK"/>
    <property type="match status" value="1"/>
</dbReference>
<feature type="region of interest" description="Disordered" evidence="1">
    <location>
        <begin position="1026"/>
        <end position="1054"/>
    </location>
</feature>
<evidence type="ECO:0000259" key="3">
    <source>
        <dbReference type="SMART" id="SM01215"/>
    </source>
</evidence>
<evidence type="ECO:0000313" key="6">
    <source>
        <dbReference type="Proteomes" id="UP000037122"/>
    </source>
</evidence>